<reference evidence="3" key="1">
    <citation type="journal article" date="2023" name="Mol. Phylogenet. Evol.">
        <title>Genome-scale phylogeny and comparative genomics of the fungal order Sordariales.</title>
        <authorList>
            <person name="Hensen N."/>
            <person name="Bonometti L."/>
            <person name="Westerberg I."/>
            <person name="Brannstrom I.O."/>
            <person name="Guillou S."/>
            <person name="Cros-Aarteil S."/>
            <person name="Calhoun S."/>
            <person name="Haridas S."/>
            <person name="Kuo A."/>
            <person name="Mondo S."/>
            <person name="Pangilinan J."/>
            <person name="Riley R."/>
            <person name="LaButti K."/>
            <person name="Andreopoulos B."/>
            <person name="Lipzen A."/>
            <person name="Chen C."/>
            <person name="Yan M."/>
            <person name="Daum C."/>
            <person name="Ng V."/>
            <person name="Clum A."/>
            <person name="Steindorff A."/>
            <person name="Ohm R.A."/>
            <person name="Martin F."/>
            <person name="Silar P."/>
            <person name="Natvig D.O."/>
            <person name="Lalanne C."/>
            <person name="Gautier V."/>
            <person name="Ament-Velasquez S.L."/>
            <person name="Kruys A."/>
            <person name="Hutchinson M.I."/>
            <person name="Powell A.J."/>
            <person name="Barry K."/>
            <person name="Miller A.N."/>
            <person name="Grigoriev I.V."/>
            <person name="Debuchy R."/>
            <person name="Gladieux P."/>
            <person name="Hiltunen Thoren M."/>
            <person name="Johannesson H."/>
        </authorList>
    </citation>
    <scope>NUCLEOTIDE SEQUENCE</scope>
    <source>
        <strain evidence="3">CBS 731.68</strain>
    </source>
</reference>
<dbReference type="EMBL" id="MU853224">
    <property type="protein sequence ID" value="KAK4126972.1"/>
    <property type="molecule type" value="Genomic_DNA"/>
</dbReference>
<accession>A0AAN6U5W8</accession>
<dbReference type="AlphaFoldDB" id="A0AAN6U5W8"/>
<keyword evidence="2" id="KW-0812">Transmembrane</keyword>
<evidence type="ECO:0000256" key="2">
    <source>
        <dbReference type="SAM" id="Phobius"/>
    </source>
</evidence>
<keyword evidence="2" id="KW-0472">Membrane</keyword>
<keyword evidence="2" id="KW-1133">Transmembrane helix</keyword>
<sequence length="160" mass="16880">MSSVPERLQSRRTMDKRLSHLVVRRLHFWPLSYEDNRLVTNETVSFVGQAFEEAYVSWSHLALAAIVGSGGGSETGSSGDSATSSTTSAISKGTTASPPNSSMPPGISSEETLLKGGAIAGIVIGGVAGALVVCVIIWLLIKSPLIHNMSQSLYFRSSQA</sequence>
<dbReference type="RefSeq" id="XP_062650743.1">
    <property type="nucleotide sequence ID" value="XM_062795466.1"/>
</dbReference>
<keyword evidence="4" id="KW-1185">Reference proteome</keyword>
<evidence type="ECO:0000256" key="1">
    <source>
        <dbReference type="SAM" id="MobiDB-lite"/>
    </source>
</evidence>
<feature type="compositionally biased region" description="Low complexity" evidence="1">
    <location>
        <begin position="75"/>
        <end position="97"/>
    </location>
</feature>
<reference evidence="3" key="2">
    <citation type="submission" date="2023-05" db="EMBL/GenBank/DDBJ databases">
        <authorList>
            <consortium name="Lawrence Berkeley National Laboratory"/>
            <person name="Steindorff A."/>
            <person name="Hensen N."/>
            <person name="Bonometti L."/>
            <person name="Westerberg I."/>
            <person name="Brannstrom I.O."/>
            <person name="Guillou S."/>
            <person name="Cros-Aarteil S."/>
            <person name="Calhoun S."/>
            <person name="Haridas S."/>
            <person name="Kuo A."/>
            <person name="Mondo S."/>
            <person name="Pangilinan J."/>
            <person name="Riley R."/>
            <person name="Labutti K."/>
            <person name="Andreopoulos B."/>
            <person name="Lipzen A."/>
            <person name="Chen C."/>
            <person name="Yanf M."/>
            <person name="Daum C."/>
            <person name="Ng V."/>
            <person name="Clum A."/>
            <person name="Ohm R."/>
            <person name="Martin F."/>
            <person name="Silar P."/>
            <person name="Natvig D."/>
            <person name="Lalanne C."/>
            <person name="Gautier V."/>
            <person name="Ament-Velasquez S.L."/>
            <person name="Kruys A."/>
            <person name="Hutchinson M.I."/>
            <person name="Powell A.J."/>
            <person name="Barry K."/>
            <person name="Miller A.N."/>
            <person name="Grigoriev I.V."/>
            <person name="Debuchy R."/>
            <person name="Gladieux P."/>
            <person name="Thoren M.H."/>
            <person name="Johannesson H."/>
        </authorList>
    </citation>
    <scope>NUCLEOTIDE SEQUENCE</scope>
    <source>
        <strain evidence="3">CBS 731.68</strain>
    </source>
</reference>
<protein>
    <submittedName>
        <fullName evidence="3">Uncharacterized protein</fullName>
    </submittedName>
</protein>
<evidence type="ECO:0000313" key="4">
    <source>
        <dbReference type="Proteomes" id="UP001302602"/>
    </source>
</evidence>
<feature type="transmembrane region" description="Helical" evidence="2">
    <location>
        <begin position="118"/>
        <end position="141"/>
    </location>
</feature>
<feature type="region of interest" description="Disordered" evidence="1">
    <location>
        <begin position="74"/>
        <end position="108"/>
    </location>
</feature>
<comment type="caution">
    <text evidence="3">The sequence shown here is derived from an EMBL/GenBank/DDBJ whole genome shotgun (WGS) entry which is preliminary data.</text>
</comment>
<gene>
    <name evidence="3" type="ORF">N657DRAFT_668939</name>
</gene>
<dbReference type="Proteomes" id="UP001302602">
    <property type="component" value="Unassembled WGS sequence"/>
</dbReference>
<proteinExistence type="predicted"/>
<name>A0AAN6U5W8_9PEZI</name>
<dbReference type="GeneID" id="87832234"/>
<organism evidence="3 4">
    <name type="scientific">Parathielavia appendiculata</name>
    <dbReference type="NCBI Taxonomy" id="2587402"/>
    <lineage>
        <taxon>Eukaryota</taxon>
        <taxon>Fungi</taxon>
        <taxon>Dikarya</taxon>
        <taxon>Ascomycota</taxon>
        <taxon>Pezizomycotina</taxon>
        <taxon>Sordariomycetes</taxon>
        <taxon>Sordariomycetidae</taxon>
        <taxon>Sordariales</taxon>
        <taxon>Chaetomiaceae</taxon>
        <taxon>Parathielavia</taxon>
    </lineage>
</organism>
<evidence type="ECO:0000313" key="3">
    <source>
        <dbReference type="EMBL" id="KAK4126972.1"/>
    </source>
</evidence>